<dbReference type="GO" id="GO:0005813">
    <property type="term" value="C:centrosome"/>
    <property type="evidence" value="ECO:0007669"/>
    <property type="project" value="TreeGrafter"/>
</dbReference>
<gene>
    <name evidence="11" type="ORF">OXX778_LOCUS6685</name>
</gene>
<evidence type="ECO:0000256" key="8">
    <source>
        <dbReference type="ARBA" id="ARBA00046235"/>
    </source>
</evidence>
<dbReference type="InterPro" id="IPR029157">
    <property type="entry name" value="CEP44_CC"/>
</dbReference>
<accession>A0A813T7C4</accession>
<dbReference type="GO" id="GO:0005814">
    <property type="term" value="C:centriole"/>
    <property type="evidence" value="ECO:0007669"/>
    <property type="project" value="UniProtKB-SubCell"/>
</dbReference>
<dbReference type="PANTHER" id="PTHR31477">
    <property type="entry name" value="CENTROSOMAL PROTEIN OF 44 KDA"/>
    <property type="match status" value="1"/>
</dbReference>
<name>A0A813T7C4_9BILA</name>
<keyword evidence="12" id="KW-1185">Reference proteome</keyword>
<keyword evidence="6" id="KW-0175">Coiled coil</keyword>
<comment type="function">
    <text evidence="8">Centriole-enriched microtubule-binding protein involved in centriole biogenesis. In collaboration with CEP295 and POC1B, is required for the centriole-to-centrosome conversion by ensuring the formation of bona fide centriole wall. Functions as a linker component that maintains centrosome cohesion. Associates with CROCC and regulates its stability and localization to the centrosome.</text>
</comment>
<dbReference type="GO" id="GO:0030496">
    <property type="term" value="C:midbody"/>
    <property type="evidence" value="ECO:0007669"/>
    <property type="project" value="UniProtKB-SubCell"/>
</dbReference>
<keyword evidence="7" id="KW-0206">Cytoskeleton</keyword>
<proteinExistence type="predicted"/>
<feature type="region of interest" description="Disordered" evidence="9">
    <location>
        <begin position="130"/>
        <end position="173"/>
    </location>
</feature>
<sequence length="384" mass="44360">MNDKKNAIKKLQIVTRSLRLNPPLEIKEINLGSPREYLRLFHHAFLDYSPALASEILLKHGMELSSKNDKLFIDGIYKLVRDMFGYVPKLTKDQFFQTSFAQIKALMASEIIEHILERFKLPNQTSRVRLNNENSENIESLSPRDNLKDSQTSVTRKPSFKNNLPKNQLKPKPKETTLKEHQMNEEESQPQQQQQPCFENILNTLMDKLNTLTFTFGSLNQRIDNIERKIEEIKTDRVSTVTQTEHQNEALKNKDYENLSNRITIIESDLINVKQMLSRNSDQNETTNNETMFHSFVNMSNYDEINPYPKKSSLIQGLAYDVDDDVGDSNNNMNDLTINSADSTPTLSNPVKETRLSEEDRNILRAQELVNKANRLSQLLSNVI</sequence>
<evidence type="ECO:0000256" key="6">
    <source>
        <dbReference type="ARBA" id="ARBA00023054"/>
    </source>
</evidence>
<comment type="subcellular location">
    <subcellularLocation>
        <location evidence="1">Cytoplasm</location>
        <location evidence="1">Cytoskeleton</location>
        <location evidence="1">Microtubule organizing center</location>
        <location evidence="1">Centrosome</location>
        <location evidence="1">Centriole</location>
    </subcellularLocation>
    <subcellularLocation>
        <location evidence="3">Cytoplasm</location>
        <location evidence="3">Cytoskeleton</location>
        <location evidence="3">Spindle pole</location>
    </subcellularLocation>
    <subcellularLocation>
        <location evidence="2">Midbody</location>
    </subcellularLocation>
</comment>
<dbReference type="InterPro" id="IPR033603">
    <property type="entry name" value="CEP44"/>
</dbReference>
<dbReference type="Proteomes" id="UP000663879">
    <property type="component" value="Unassembled WGS sequence"/>
</dbReference>
<evidence type="ECO:0000256" key="3">
    <source>
        <dbReference type="ARBA" id="ARBA00004647"/>
    </source>
</evidence>
<dbReference type="OrthoDB" id="259598at2759"/>
<feature type="compositionally biased region" description="Low complexity" evidence="9">
    <location>
        <begin position="161"/>
        <end position="170"/>
    </location>
</feature>
<keyword evidence="5" id="KW-0963">Cytoplasm</keyword>
<evidence type="ECO:0000256" key="5">
    <source>
        <dbReference type="ARBA" id="ARBA00022490"/>
    </source>
</evidence>
<feature type="compositionally biased region" description="Low complexity" evidence="9">
    <location>
        <begin position="131"/>
        <end position="141"/>
    </location>
</feature>
<evidence type="ECO:0000256" key="1">
    <source>
        <dbReference type="ARBA" id="ARBA00004114"/>
    </source>
</evidence>
<reference evidence="11" key="1">
    <citation type="submission" date="2021-02" db="EMBL/GenBank/DDBJ databases">
        <authorList>
            <person name="Nowell W R."/>
        </authorList>
    </citation>
    <scope>NUCLEOTIDE SEQUENCE</scope>
    <source>
        <strain evidence="11">Ploen Becks lab</strain>
    </source>
</reference>
<dbReference type="PANTHER" id="PTHR31477:SF1">
    <property type="entry name" value="CENTROSOMAL PROTEIN OF 44 KDA"/>
    <property type="match status" value="1"/>
</dbReference>
<dbReference type="EMBL" id="CAJNOC010000806">
    <property type="protein sequence ID" value="CAF0805314.1"/>
    <property type="molecule type" value="Genomic_DNA"/>
</dbReference>
<evidence type="ECO:0000256" key="4">
    <source>
        <dbReference type="ARBA" id="ARBA00014053"/>
    </source>
</evidence>
<dbReference type="Pfam" id="PF15007">
    <property type="entry name" value="CEP44"/>
    <property type="match status" value="1"/>
</dbReference>
<dbReference type="GO" id="GO:0007099">
    <property type="term" value="P:centriole replication"/>
    <property type="evidence" value="ECO:0007669"/>
    <property type="project" value="TreeGrafter"/>
</dbReference>
<dbReference type="GO" id="GO:0000922">
    <property type="term" value="C:spindle pole"/>
    <property type="evidence" value="ECO:0007669"/>
    <property type="project" value="UniProtKB-SubCell"/>
</dbReference>
<dbReference type="AlphaFoldDB" id="A0A813T7C4"/>
<evidence type="ECO:0000256" key="9">
    <source>
        <dbReference type="SAM" id="MobiDB-lite"/>
    </source>
</evidence>
<evidence type="ECO:0000259" key="10">
    <source>
        <dbReference type="Pfam" id="PF15007"/>
    </source>
</evidence>
<feature type="domain" description="Centrosomal CEP44" evidence="10">
    <location>
        <begin position="3"/>
        <end position="120"/>
    </location>
</feature>
<protein>
    <recommendedName>
        <fullName evidence="4">Centrosomal protein of 44 kDa</fullName>
    </recommendedName>
</protein>
<evidence type="ECO:0000256" key="7">
    <source>
        <dbReference type="ARBA" id="ARBA00023212"/>
    </source>
</evidence>
<organism evidence="11 12">
    <name type="scientific">Brachionus calyciflorus</name>
    <dbReference type="NCBI Taxonomy" id="104777"/>
    <lineage>
        <taxon>Eukaryota</taxon>
        <taxon>Metazoa</taxon>
        <taxon>Spiralia</taxon>
        <taxon>Gnathifera</taxon>
        <taxon>Rotifera</taxon>
        <taxon>Eurotatoria</taxon>
        <taxon>Monogononta</taxon>
        <taxon>Pseudotrocha</taxon>
        <taxon>Ploima</taxon>
        <taxon>Brachionidae</taxon>
        <taxon>Brachionus</taxon>
    </lineage>
</organism>
<comment type="caution">
    <text evidence="11">The sequence shown here is derived from an EMBL/GenBank/DDBJ whole genome shotgun (WGS) entry which is preliminary data.</text>
</comment>
<dbReference type="GO" id="GO:0010457">
    <property type="term" value="P:centriole-centriole cohesion"/>
    <property type="evidence" value="ECO:0007669"/>
    <property type="project" value="TreeGrafter"/>
</dbReference>
<evidence type="ECO:0000313" key="11">
    <source>
        <dbReference type="EMBL" id="CAF0805314.1"/>
    </source>
</evidence>
<evidence type="ECO:0000256" key="2">
    <source>
        <dbReference type="ARBA" id="ARBA00004214"/>
    </source>
</evidence>
<evidence type="ECO:0000313" key="12">
    <source>
        <dbReference type="Proteomes" id="UP000663879"/>
    </source>
</evidence>